<dbReference type="EMBL" id="BPLQ01009812">
    <property type="protein sequence ID" value="GIY46732.1"/>
    <property type="molecule type" value="Genomic_DNA"/>
</dbReference>
<organism evidence="2 3">
    <name type="scientific">Caerostris darwini</name>
    <dbReference type="NCBI Taxonomy" id="1538125"/>
    <lineage>
        <taxon>Eukaryota</taxon>
        <taxon>Metazoa</taxon>
        <taxon>Ecdysozoa</taxon>
        <taxon>Arthropoda</taxon>
        <taxon>Chelicerata</taxon>
        <taxon>Arachnida</taxon>
        <taxon>Araneae</taxon>
        <taxon>Araneomorphae</taxon>
        <taxon>Entelegynae</taxon>
        <taxon>Araneoidea</taxon>
        <taxon>Araneidae</taxon>
        <taxon>Caerostris</taxon>
    </lineage>
</organism>
<keyword evidence="1" id="KW-0812">Transmembrane</keyword>
<sequence length="128" mass="14868">MWKTSNLANEFRTWCLKGHSSALTFSVGAIQKWNHSIFLPPPPLLPLQGFLEQTLLLLRVFYFGVFHLLFVFTCATILRLCRNGTRRGFVAVEVIGVFRKRRKIWKEIVYIKSILTAILREEEGKKSL</sequence>
<dbReference type="Proteomes" id="UP001054837">
    <property type="component" value="Unassembled WGS sequence"/>
</dbReference>
<evidence type="ECO:0000313" key="2">
    <source>
        <dbReference type="EMBL" id="GIY46732.1"/>
    </source>
</evidence>
<keyword evidence="1" id="KW-1133">Transmembrane helix</keyword>
<reference evidence="2 3" key="1">
    <citation type="submission" date="2021-06" db="EMBL/GenBank/DDBJ databases">
        <title>Caerostris darwini draft genome.</title>
        <authorList>
            <person name="Kono N."/>
            <person name="Arakawa K."/>
        </authorList>
    </citation>
    <scope>NUCLEOTIDE SEQUENCE [LARGE SCALE GENOMIC DNA]</scope>
</reference>
<evidence type="ECO:0008006" key="4">
    <source>
        <dbReference type="Google" id="ProtNLM"/>
    </source>
</evidence>
<dbReference type="AlphaFoldDB" id="A0AAV4TN00"/>
<proteinExistence type="predicted"/>
<keyword evidence="3" id="KW-1185">Reference proteome</keyword>
<feature type="transmembrane region" description="Helical" evidence="1">
    <location>
        <begin position="56"/>
        <end position="78"/>
    </location>
</feature>
<keyword evidence="1" id="KW-0472">Membrane</keyword>
<evidence type="ECO:0000256" key="1">
    <source>
        <dbReference type="SAM" id="Phobius"/>
    </source>
</evidence>
<name>A0AAV4TN00_9ARAC</name>
<comment type="caution">
    <text evidence="2">The sequence shown here is derived from an EMBL/GenBank/DDBJ whole genome shotgun (WGS) entry which is preliminary data.</text>
</comment>
<accession>A0AAV4TN00</accession>
<gene>
    <name evidence="2" type="ORF">CDAR_250911</name>
</gene>
<protein>
    <recommendedName>
        <fullName evidence="4">Transmembrane protein</fullName>
    </recommendedName>
</protein>
<evidence type="ECO:0000313" key="3">
    <source>
        <dbReference type="Proteomes" id="UP001054837"/>
    </source>
</evidence>